<evidence type="ECO:0000313" key="2">
    <source>
        <dbReference type="EMBL" id="KFI83317.1"/>
    </source>
</evidence>
<comment type="caution">
    <text evidence="2">The sequence shown here is derived from an EMBL/GenBank/DDBJ whole genome shotgun (WGS) entry which is preliminary data.</text>
</comment>
<evidence type="ECO:0000256" key="1">
    <source>
        <dbReference type="SAM" id="Phobius"/>
    </source>
</evidence>
<sequence length="188" mass="20641">MNADTSTTDGKTADYAGYEYTTIRAPRQLENLYRDAYRNFGWNFERSEVRPPIRPLPLLPAIRSNTATLSFKRDRNIKRQPMMQDLQHKVNVSLASIARMERSKKSTAVLVAAVLGIIGAGFLAVSMFIGAVSTGAIILGAIGLVAWVGGAIAYFGIKSARTARLDPLIDQEQTVIFETGEQAARLIH</sequence>
<dbReference type="EMBL" id="JGZI01000007">
    <property type="protein sequence ID" value="KFI83317.1"/>
    <property type="molecule type" value="Genomic_DNA"/>
</dbReference>
<dbReference type="OrthoDB" id="2599257at2"/>
<feature type="transmembrane region" description="Helical" evidence="1">
    <location>
        <begin position="135"/>
        <end position="157"/>
    </location>
</feature>
<name>A0A087CJ67_9BIFI</name>
<keyword evidence="3" id="KW-1185">Reference proteome</keyword>
<reference evidence="2 3" key="1">
    <citation type="submission" date="2014-03" db="EMBL/GenBank/DDBJ databases">
        <title>Genomics of Bifidobacteria.</title>
        <authorList>
            <person name="Ventura M."/>
            <person name="Milani C."/>
            <person name="Lugli G.A."/>
        </authorList>
    </citation>
    <scope>NUCLEOTIDE SEQUENCE [LARGE SCALE GENOMIC DNA]</scope>
    <source>
        <strain evidence="2 3">LMG 21775</strain>
    </source>
</reference>
<organism evidence="2 3">
    <name type="scientific">Bifidobacterium psychraerophilum</name>
    <dbReference type="NCBI Taxonomy" id="218140"/>
    <lineage>
        <taxon>Bacteria</taxon>
        <taxon>Bacillati</taxon>
        <taxon>Actinomycetota</taxon>
        <taxon>Actinomycetes</taxon>
        <taxon>Bifidobacteriales</taxon>
        <taxon>Bifidobacteriaceae</taxon>
        <taxon>Bifidobacterium</taxon>
    </lineage>
</organism>
<evidence type="ECO:0000313" key="3">
    <source>
        <dbReference type="Proteomes" id="UP000029050"/>
    </source>
</evidence>
<dbReference type="GeneID" id="98299621"/>
<protein>
    <submittedName>
        <fullName evidence="2">Uncharacterized protein</fullName>
    </submittedName>
</protein>
<dbReference type="eggNOG" id="ENOG502ZCD3">
    <property type="taxonomic scope" value="Bacteria"/>
</dbReference>
<dbReference type="Proteomes" id="UP000029050">
    <property type="component" value="Unassembled WGS sequence"/>
</dbReference>
<keyword evidence="1" id="KW-1133">Transmembrane helix</keyword>
<dbReference type="STRING" id="218140.BPSY_0412"/>
<feature type="transmembrane region" description="Helical" evidence="1">
    <location>
        <begin position="108"/>
        <end position="129"/>
    </location>
</feature>
<keyword evidence="1" id="KW-0472">Membrane</keyword>
<dbReference type="AlphaFoldDB" id="A0A087CJ67"/>
<dbReference type="RefSeq" id="WP_033495653.1">
    <property type="nucleotide sequence ID" value="NZ_JALCNH010000012.1"/>
</dbReference>
<gene>
    <name evidence="2" type="ORF">BPSY_0412</name>
</gene>
<proteinExistence type="predicted"/>
<keyword evidence="1" id="KW-0812">Transmembrane</keyword>
<accession>A0A087CJ67</accession>